<reference evidence="2 3" key="1">
    <citation type="submission" date="2023-03" db="EMBL/GenBank/DDBJ databases">
        <title>Isolation and description of six Streptomyces strains from soil environments, able to metabolize different microbial glucans.</title>
        <authorList>
            <person name="Widen T."/>
            <person name="Larsbrink J."/>
        </authorList>
    </citation>
    <scope>NUCLEOTIDE SEQUENCE [LARGE SCALE GENOMIC DNA]</scope>
    <source>
        <strain evidence="2 3">Mut1</strain>
    </source>
</reference>
<feature type="signal peptide" evidence="1">
    <location>
        <begin position="1"/>
        <end position="30"/>
    </location>
</feature>
<dbReference type="InterPro" id="IPR006311">
    <property type="entry name" value="TAT_signal"/>
</dbReference>
<gene>
    <name evidence="2" type="ORF">P8A18_22660</name>
</gene>
<evidence type="ECO:0000313" key="3">
    <source>
        <dbReference type="Proteomes" id="UP001239522"/>
    </source>
</evidence>
<sequence>MFGKRSVIGTAAVAMAAVGAMLTSAPSAQAAPANCTVSYGSGAGSTISSLCTGGTGHHRIHAVLNALDPRLPQRVVLGDWAPVGQTSVAVNPWGSGYIQSIWSETVDW</sequence>
<protein>
    <recommendedName>
        <fullName evidence="4">Secreted protein</fullName>
    </recommendedName>
</protein>
<name>A0ABY9HND8_9ACTN</name>
<proteinExistence type="predicted"/>
<keyword evidence="1" id="KW-0732">Signal</keyword>
<accession>A0ABY9HND8</accession>
<dbReference type="EMBL" id="CP120997">
    <property type="protein sequence ID" value="WLQ36060.1"/>
    <property type="molecule type" value="Genomic_DNA"/>
</dbReference>
<evidence type="ECO:0008006" key="4">
    <source>
        <dbReference type="Google" id="ProtNLM"/>
    </source>
</evidence>
<feature type="chain" id="PRO_5045623475" description="Secreted protein" evidence="1">
    <location>
        <begin position="31"/>
        <end position="108"/>
    </location>
</feature>
<dbReference type="Proteomes" id="UP001239522">
    <property type="component" value="Chromosome"/>
</dbReference>
<evidence type="ECO:0000313" key="2">
    <source>
        <dbReference type="EMBL" id="WLQ36060.1"/>
    </source>
</evidence>
<dbReference type="PROSITE" id="PS51318">
    <property type="entry name" value="TAT"/>
    <property type="match status" value="1"/>
</dbReference>
<keyword evidence="3" id="KW-1185">Reference proteome</keyword>
<organism evidence="2 3">
    <name type="scientific">Streptomyces castrisilvae</name>
    <dbReference type="NCBI Taxonomy" id="3033811"/>
    <lineage>
        <taxon>Bacteria</taxon>
        <taxon>Bacillati</taxon>
        <taxon>Actinomycetota</taxon>
        <taxon>Actinomycetes</taxon>
        <taxon>Kitasatosporales</taxon>
        <taxon>Streptomycetaceae</taxon>
        <taxon>Streptomyces</taxon>
    </lineage>
</organism>
<dbReference type="RefSeq" id="WP_306057100.1">
    <property type="nucleotide sequence ID" value="NZ_CP120997.1"/>
</dbReference>
<evidence type="ECO:0000256" key="1">
    <source>
        <dbReference type="SAM" id="SignalP"/>
    </source>
</evidence>